<comment type="caution">
    <text evidence="1">The sequence shown here is derived from an EMBL/GenBank/DDBJ whole genome shotgun (WGS) entry which is preliminary data.</text>
</comment>
<dbReference type="Proteomes" id="UP000823775">
    <property type="component" value="Unassembled WGS sequence"/>
</dbReference>
<dbReference type="EMBL" id="JACEIK010005954">
    <property type="protein sequence ID" value="MCE0482516.1"/>
    <property type="molecule type" value="Genomic_DNA"/>
</dbReference>
<evidence type="ECO:0000313" key="1">
    <source>
        <dbReference type="EMBL" id="MCE0482516.1"/>
    </source>
</evidence>
<gene>
    <name evidence="1" type="ORF">HAX54_041327</name>
</gene>
<protein>
    <submittedName>
        <fullName evidence="1">Uncharacterized protein</fullName>
    </submittedName>
</protein>
<keyword evidence="2" id="KW-1185">Reference proteome</keyword>
<organism evidence="1 2">
    <name type="scientific">Datura stramonium</name>
    <name type="common">Jimsonweed</name>
    <name type="synonym">Common thornapple</name>
    <dbReference type="NCBI Taxonomy" id="4076"/>
    <lineage>
        <taxon>Eukaryota</taxon>
        <taxon>Viridiplantae</taxon>
        <taxon>Streptophyta</taxon>
        <taxon>Embryophyta</taxon>
        <taxon>Tracheophyta</taxon>
        <taxon>Spermatophyta</taxon>
        <taxon>Magnoliopsida</taxon>
        <taxon>eudicotyledons</taxon>
        <taxon>Gunneridae</taxon>
        <taxon>Pentapetalae</taxon>
        <taxon>asterids</taxon>
        <taxon>lamiids</taxon>
        <taxon>Solanales</taxon>
        <taxon>Solanaceae</taxon>
        <taxon>Solanoideae</taxon>
        <taxon>Datureae</taxon>
        <taxon>Datura</taxon>
    </lineage>
</organism>
<accession>A0ABS8VNY5</accession>
<name>A0ABS8VNY5_DATST</name>
<reference evidence="1 2" key="1">
    <citation type="journal article" date="2021" name="BMC Genomics">
        <title>Datura genome reveals duplications of psychoactive alkaloid biosynthetic genes and high mutation rate following tissue culture.</title>
        <authorList>
            <person name="Rajewski A."/>
            <person name="Carter-House D."/>
            <person name="Stajich J."/>
            <person name="Litt A."/>
        </authorList>
    </citation>
    <scope>NUCLEOTIDE SEQUENCE [LARGE SCALE GENOMIC DNA]</scope>
    <source>
        <strain evidence="1">AR-01</strain>
    </source>
</reference>
<evidence type="ECO:0000313" key="2">
    <source>
        <dbReference type="Proteomes" id="UP000823775"/>
    </source>
</evidence>
<sequence length="113" mass="13212">MRPKSKRPSQIKRHSKVCGLHFAGGEPKSLFYPPIFLSHTQDKQIIKTNFTNVMNLYTTNVKNRMRIAKERFMRLAICQALFAENEDDFYGDEVIEIYDDEIEDGNGLKERNL</sequence>
<proteinExistence type="predicted"/>